<proteinExistence type="predicted"/>
<dbReference type="PROSITE" id="PS50181">
    <property type="entry name" value="FBOX"/>
    <property type="match status" value="1"/>
</dbReference>
<protein>
    <recommendedName>
        <fullName evidence="2">F-box domain-containing protein</fullName>
    </recommendedName>
</protein>
<dbReference type="Proteomes" id="UP000475325">
    <property type="component" value="Unassembled WGS sequence"/>
</dbReference>
<gene>
    <name evidence="3" type="ORF">TWF102_000343</name>
</gene>
<accession>A0A7C8NVE7</accession>
<organism evidence="3 4">
    <name type="scientific">Orbilia oligospora</name>
    <name type="common">Nematode-trapping fungus</name>
    <name type="synonym">Arthrobotrys oligospora</name>
    <dbReference type="NCBI Taxonomy" id="2813651"/>
    <lineage>
        <taxon>Eukaryota</taxon>
        <taxon>Fungi</taxon>
        <taxon>Dikarya</taxon>
        <taxon>Ascomycota</taxon>
        <taxon>Pezizomycotina</taxon>
        <taxon>Orbiliomycetes</taxon>
        <taxon>Orbiliales</taxon>
        <taxon>Orbiliaceae</taxon>
        <taxon>Orbilia</taxon>
    </lineage>
</organism>
<evidence type="ECO:0000313" key="3">
    <source>
        <dbReference type="EMBL" id="KAF3107423.1"/>
    </source>
</evidence>
<dbReference type="AlphaFoldDB" id="A0A7C8NVE7"/>
<reference evidence="3 4" key="1">
    <citation type="submission" date="2019-06" db="EMBL/GenBank/DDBJ databases">
        <authorList>
            <person name="Palmer J.M."/>
        </authorList>
    </citation>
    <scope>NUCLEOTIDE SEQUENCE [LARGE SCALE GENOMIC DNA]</scope>
    <source>
        <strain evidence="3 4">TWF102</strain>
    </source>
</reference>
<dbReference type="InterPro" id="IPR036047">
    <property type="entry name" value="F-box-like_dom_sf"/>
</dbReference>
<feature type="compositionally biased region" description="Basic and acidic residues" evidence="1">
    <location>
        <begin position="197"/>
        <end position="210"/>
    </location>
</feature>
<dbReference type="SUPFAM" id="SSF81383">
    <property type="entry name" value="F-box domain"/>
    <property type="match status" value="1"/>
</dbReference>
<feature type="domain" description="F-box" evidence="2">
    <location>
        <begin position="47"/>
        <end position="81"/>
    </location>
</feature>
<sequence length="615" mass="72282">MAQVLTTTTLWPHQMAPHHQPHYFTSPLPLVGLQPHPPAPAPPSVSFSLLSALPADIIYEITDYLSNTEVLKLQLVSRGLRRKLPIQRLNSIHSHKTYFLCQDGIRKLERIARIPRLAKRVTHITFDLESPYVGLLKRYWCISTAMGYPQETRARMQRWYHNHMRRSLTLPSARRIKDKSLRASALKRILKRMFTGHGEEGGSLRTKNREEEEEAEEEEPTKYEDAFHEIFTLFEVHLTSLYLKWQDKAEILERITSAFRSLPNLQILEFKRTDITKEDPSVMLKIWREYNPELAWLLKKNPEIEDGDLPWTDWFSREALHSHLWEAYPSILFCAAQAKRRIKEVRVGTLSTEYPKSGAMISFFEPYHARISDTTGRQATETELNSWIERHAEGYRYTFSGLRRLELCLDEKEREGYHREYFEVSPLFMETIRTVEDLVVWKVQGSEVRREENTTPKEFVVPTTMKLEKLRRIELGKVGITLRGLKAFLLTNKETVKEVVCGEGTFGHNVMEKEEILDFLEQTRDNMGLENIEVDFLVGNQYRRLIDEKKYFLSVRIHGNWRDQAFCGFDIGLKYRFTTISGEDTVQSHWVRKHSYEEFVKFIAVTDVQEHFEIR</sequence>
<feature type="region of interest" description="Disordered" evidence="1">
    <location>
        <begin position="197"/>
        <end position="222"/>
    </location>
</feature>
<name>A0A7C8NVE7_ORBOL</name>
<evidence type="ECO:0000259" key="2">
    <source>
        <dbReference type="PROSITE" id="PS50181"/>
    </source>
</evidence>
<evidence type="ECO:0000313" key="4">
    <source>
        <dbReference type="Proteomes" id="UP000475325"/>
    </source>
</evidence>
<comment type="caution">
    <text evidence="3">The sequence shown here is derived from an EMBL/GenBank/DDBJ whole genome shotgun (WGS) entry which is preliminary data.</text>
</comment>
<dbReference type="InterPro" id="IPR001810">
    <property type="entry name" value="F-box_dom"/>
</dbReference>
<dbReference type="EMBL" id="WIQW01000010">
    <property type="protein sequence ID" value="KAF3107423.1"/>
    <property type="molecule type" value="Genomic_DNA"/>
</dbReference>
<evidence type="ECO:0000256" key="1">
    <source>
        <dbReference type="SAM" id="MobiDB-lite"/>
    </source>
</evidence>